<dbReference type="Gene3D" id="3.40.50.1820">
    <property type="entry name" value="alpha/beta hydrolase"/>
    <property type="match status" value="1"/>
</dbReference>
<evidence type="ECO:0000313" key="4">
    <source>
        <dbReference type="EMBL" id="MDC8757098.1"/>
    </source>
</evidence>
<evidence type="ECO:0000313" key="5">
    <source>
        <dbReference type="Proteomes" id="UP001221208"/>
    </source>
</evidence>
<feature type="chain" id="PRO_5047412588" evidence="3">
    <location>
        <begin position="28"/>
        <end position="329"/>
    </location>
</feature>
<keyword evidence="2" id="KW-0378">Hydrolase</keyword>
<accession>A0ABT5JWI5</accession>
<evidence type="ECO:0000256" key="2">
    <source>
        <dbReference type="ARBA" id="ARBA00022801"/>
    </source>
</evidence>
<dbReference type="SUPFAM" id="SSF53474">
    <property type="entry name" value="alpha/beta-Hydrolases"/>
    <property type="match status" value="2"/>
</dbReference>
<dbReference type="RefSeq" id="WP_273669746.1">
    <property type="nucleotide sequence ID" value="NZ_JAQQXR010000001.1"/>
</dbReference>
<keyword evidence="1 3" id="KW-0732">Signal</keyword>
<dbReference type="Pfam" id="PF10503">
    <property type="entry name" value="Esterase_PHB"/>
    <property type="match status" value="1"/>
</dbReference>
<evidence type="ECO:0000256" key="3">
    <source>
        <dbReference type="SAM" id="SignalP"/>
    </source>
</evidence>
<evidence type="ECO:0000256" key="1">
    <source>
        <dbReference type="ARBA" id="ARBA00022729"/>
    </source>
</evidence>
<protein>
    <submittedName>
        <fullName evidence="4">PHB depolymerase family esterase</fullName>
    </submittedName>
</protein>
<dbReference type="InterPro" id="IPR010126">
    <property type="entry name" value="Esterase_phb"/>
</dbReference>
<dbReference type="Proteomes" id="UP001221208">
    <property type="component" value="Unassembled WGS sequence"/>
</dbReference>
<keyword evidence="5" id="KW-1185">Reference proteome</keyword>
<dbReference type="InterPro" id="IPR029058">
    <property type="entry name" value="AB_hydrolase_fold"/>
</dbReference>
<reference evidence="4 5" key="1">
    <citation type="submission" date="2022-10" db="EMBL/GenBank/DDBJ databases">
        <title>Janthinobacterium sp. hw3 Genome sequencing.</title>
        <authorList>
            <person name="Park S."/>
        </authorList>
    </citation>
    <scope>NUCLEOTIDE SEQUENCE [LARGE SCALE GENOMIC DNA]</scope>
    <source>
        <strain evidence="5">hw3</strain>
    </source>
</reference>
<comment type="caution">
    <text evidence="4">The sequence shown here is derived from an EMBL/GenBank/DDBJ whole genome shotgun (WGS) entry which is preliminary data.</text>
</comment>
<organism evidence="4 5">
    <name type="scientific">Janthinobacterium fluminis</name>
    <dbReference type="NCBI Taxonomy" id="2987524"/>
    <lineage>
        <taxon>Bacteria</taxon>
        <taxon>Pseudomonadati</taxon>
        <taxon>Pseudomonadota</taxon>
        <taxon>Betaproteobacteria</taxon>
        <taxon>Burkholderiales</taxon>
        <taxon>Oxalobacteraceae</taxon>
        <taxon>Janthinobacterium</taxon>
    </lineage>
</organism>
<dbReference type="PANTHER" id="PTHR43037">
    <property type="entry name" value="UNNAMED PRODUCT-RELATED"/>
    <property type="match status" value="1"/>
</dbReference>
<dbReference type="EMBL" id="JAQQXR010000001">
    <property type="protein sequence ID" value="MDC8757098.1"/>
    <property type="molecule type" value="Genomic_DNA"/>
</dbReference>
<dbReference type="InterPro" id="IPR050955">
    <property type="entry name" value="Plant_Biomass_Hydrol_Est"/>
</dbReference>
<dbReference type="PANTHER" id="PTHR43037:SF1">
    <property type="entry name" value="BLL1128 PROTEIN"/>
    <property type="match status" value="1"/>
</dbReference>
<name>A0ABT5JWI5_9BURK</name>
<sequence>MLYQKLRQFFHIVLIAAGLLAAAPASAGHWEFNLHGNLWGVREYQTWLPTHYVPGTALPVVLMLHGCVSEPNSMAAVSRFNELADRENFIVVYPRQNVTSNPMRCWNFMLLSNQERDSGEPAILMSILNKVKRDYSVDASRVYVTGISSGGAMASIMAACYSDVFAAVMVHSGGMYKGAIGLVTAADSLLFGSSFDPKARGKDAWRCGGSPRHLMPVMVFHGSDDIVVNPINGDQTIEQFLQTSDYGDDGRDNDSVMYRASRIERGNVPYGHSYTIHTYISKGTVVAQKYTVAGMSHAWSGGPTLWPFSDEHGPDATLISWNFFKNYRR</sequence>
<proteinExistence type="predicted"/>
<feature type="signal peptide" evidence="3">
    <location>
        <begin position="1"/>
        <end position="27"/>
    </location>
</feature>
<gene>
    <name evidence="4" type="ORF">OIK44_05770</name>
</gene>
<dbReference type="NCBIfam" id="TIGR01840">
    <property type="entry name" value="esterase_phb"/>
    <property type="match status" value="1"/>
</dbReference>